<proteinExistence type="inferred from homology"/>
<comment type="similarity">
    <text evidence="1">Belongs to the membrane fusion protein (MFP) (TC 8.A.1) family.</text>
</comment>
<evidence type="ECO:0000313" key="4">
    <source>
        <dbReference type="EMBL" id="GAK46200.1"/>
    </source>
</evidence>
<organism evidence="4 5">
    <name type="scientific">Tepidicaulis marinus</name>
    <dbReference type="NCBI Taxonomy" id="1333998"/>
    <lineage>
        <taxon>Bacteria</taxon>
        <taxon>Pseudomonadati</taxon>
        <taxon>Pseudomonadota</taxon>
        <taxon>Alphaproteobacteria</taxon>
        <taxon>Hyphomicrobiales</taxon>
        <taxon>Parvibaculaceae</taxon>
        <taxon>Tepidicaulis</taxon>
    </lineage>
</organism>
<dbReference type="RefSeq" id="WP_156101769.1">
    <property type="nucleotide sequence ID" value="NZ_BBIO01000016.1"/>
</dbReference>
<dbReference type="InterPro" id="IPR006143">
    <property type="entry name" value="RND_pump_MFP"/>
</dbReference>
<dbReference type="GO" id="GO:0015562">
    <property type="term" value="F:efflux transmembrane transporter activity"/>
    <property type="evidence" value="ECO:0007669"/>
    <property type="project" value="TreeGrafter"/>
</dbReference>
<dbReference type="Pfam" id="PF25917">
    <property type="entry name" value="BSH_RND"/>
    <property type="match status" value="1"/>
</dbReference>
<name>A0A081BDT2_9HYPH</name>
<dbReference type="InterPro" id="IPR058792">
    <property type="entry name" value="Beta-barrel_RND_2"/>
</dbReference>
<dbReference type="PANTHER" id="PTHR30469">
    <property type="entry name" value="MULTIDRUG RESISTANCE PROTEIN MDTA"/>
    <property type="match status" value="1"/>
</dbReference>
<protein>
    <submittedName>
        <fullName evidence="4">HlyD family secretion protein</fullName>
    </submittedName>
</protein>
<keyword evidence="5" id="KW-1185">Reference proteome</keyword>
<feature type="domain" description="CusB-like beta-barrel" evidence="3">
    <location>
        <begin position="209"/>
        <end position="280"/>
    </location>
</feature>
<evidence type="ECO:0000259" key="3">
    <source>
        <dbReference type="Pfam" id="PF25954"/>
    </source>
</evidence>
<dbReference type="FunFam" id="2.40.30.170:FF:000010">
    <property type="entry name" value="Efflux RND transporter periplasmic adaptor subunit"/>
    <property type="match status" value="1"/>
</dbReference>
<dbReference type="Proteomes" id="UP000028702">
    <property type="component" value="Unassembled WGS sequence"/>
</dbReference>
<dbReference type="Gene3D" id="2.40.50.100">
    <property type="match status" value="1"/>
</dbReference>
<dbReference type="InterPro" id="IPR058625">
    <property type="entry name" value="MdtA-like_BSH"/>
</dbReference>
<dbReference type="Gene3D" id="2.40.30.170">
    <property type="match status" value="1"/>
</dbReference>
<gene>
    <name evidence="4" type="ORF">M2A_2699</name>
</gene>
<evidence type="ECO:0000313" key="5">
    <source>
        <dbReference type="Proteomes" id="UP000028702"/>
    </source>
</evidence>
<dbReference type="PANTHER" id="PTHR30469:SF11">
    <property type="entry name" value="BLL4320 PROTEIN"/>
    <property type="match status" value="1"/>
</dbReference>
<dbReference type="EMBL" id="BBIO01000016">
    <property type="protein sequence ID" value="GAK46200.1"/>
    <property type="molecule type" value="Genomic_DNA"/>
</dbReference>
<accession>A0A081BDT2</accession>
<dbReference type="eggNOG" id="COG0845">
    <property type="taxonomic scope" value="Bacteria"/>
</dbReference>
<sequence>MMDGRRWAFGGGALLALAALVLAVQFWPSGPAAEGAAGGNGPARASRAAPVIVEKVTFRPERTRLEAVGTSRALKSVTIHPAVSGEVTAVEFTPGEKVEAGDLLVGLEKREEELAAELAKVRLEDAKRLVARYGRTRGSGAVSATTIDAARTALDEAKIALGRAQVALDFRSIKAPFGGYVGITDVDVGDRIGPDTAITTLDDRSSLLVSFDVPEVFISRLDVGTPIMVSTWAQSGPKEEGRVVDVGSRIDPQSRTFVTRARVDNEADRLRPGMSFRVVIDLEGPLYAVVPEVSVQWGGDGSYLWAVRGGKAERVSVTIVQRQEGHVLVDGALEKGDLVVKEGLQRMREGLDVSYREGDVIAEDEAADADGAERRL</sequence>
<dbReference type="Pfam" id="PF25954">
    <property type="entry name" value="Beta-barrel_RND_2"/>
    <property type="match status" value="1"/>
</dbReference>
<dbReference type="NCBIfam" id="TIGR01730">
    <property type="entry name" value="RND_mfp"/>
    <property type="match status" value="1"/>
</dbReference>
<reference evidence="4 5" key="1">
    <citation type="submission" date="2014-07" db="EMBL/GenBank/DDBJ databases">
        <title>Tepidicaulis marinum gen. nov., sp. nov., a novel marine bacterium denitrifying nitrate to nitrous oxide strictly under microaerobic conditions.</title>
        <authorList>
            <person name="Takeuchi M."/>
            <person name="Yamagishi T."/>
            <person name="Kamagata Y."/>
            <person name="Oshima K."/>
            <person name="Hattori M."/>
            <person name="Katayama T."/>
            <person name="Hanada S."/>
            <person name="Tamaki H."/>
            <person name="Marumo K."/>
            <person name="Maeda H."/>
            <person name="Nedachi M."/>
            <person name="Iwasaki W."/>
            <person name="Suwa Y."/>
            <person name="Sakata S."/>
        </authorList>
    </citation>
    <scope>NUCLEOTIDE SEQUENCE [LARGE SCALE GENOMIC DNA]</scope>
    <source>
        <strain evidence="4 5">MA2</strain>
    </source>
</reference>
<dbReference type="STRING" id="1333998.M2A_2699"/>
<dbReference type="Gene3D" id="2.40.420.20">
    <property type="match status" value="1"/>
</dbReference>
<evidence type="ECO:0000256" key="1">
    <source>
        <dbReference type="ARBA" id="ARBA00009477"/>
    </source>
</evidence>
<dbReference type="GO" id="GO:1990281">
    <property type="term" value="C:efflux pump complex"/>
    <property type="evidence" value="ECO:0007669"/>
    <property type="project" value="TreeGrafter"/>
</dbReference>
<feature type="domain" description="Multidrug resistance protein MdtA-like barrel-sandwich hybrid" evidence="2">
    <location>
        <begin position="76"/>
        <end position="192"/>
    </location>
</feature>
<dbReference type="SUPFAM" id="SSF111369">
    <property type="entry name" value="HlyD-like secretion proteins"/>
    <property type="match status" value="1"/>
</dbReference>
<evidence type="ECO:0000259" key="2">
    <source>
        <dbReference type="Pfam" id="PF25917"/>
    </source>
</evidence>
<comment type="caution">
    <text evidence="4">The sequence shown here is derived from an EMBL/GenBank/DDBJ whole genome shotgun (WGS) entry which is preliminary data.</text>
</comment>
<dbReference type="Gene3D" id="1.10.287.470">
    <property type="entry name" value="Helix hairpin bin"/>
    <property type="match status" value="1"/>
</dbReference>
<dbReference type="AlphaFoldDB" id="A0A081BDT2"/>